<evidence type="ECO:0000313" key="1">
    <source>
        <dbReference type="EMBL" id="MEQ6356838.1"/>
    </source>
</evidence>
<keyword evidence="1" id="KW-0808">Transferase</keyword>
<dbReference type="InterPro" id="IPR008884">
    <property type="entry name" value="TylF_MeTrfase"/>
</dbReference>
<keyword evidence="1" id="KW-0489">Methyltransferase</keyword>
<dbReference type="GO" id="GO:0032259">
    <property type="term" value="P:methylation"/>
    <property type="evidence" value="ECO:0007669"/>
    <property type="project" value="UniProtKB-KW"/>
</dbReference>
<dbReference type="RefSeq" id="WP_349661239.1">
    <property type="nucleotide sequence ID" value="NZ_JBEGDG010000018.1"/>
</dbReference>
<organism evidence="1 2">
    <name type="scientific">Lysinibacillus zambalensis</name>
    <dbReference type="NCBI Taxonomy" id="3160866"/>
    <lineage>
        <taxon>Bacteria</taxon>
        <taxon>Bacillati</taxon>
        <taxon>Bacillota</taxon>
        <taxon>Bacilli</taxon>
        <taxon>Bacillales</taxon>
        <taxon>Bacillaceae</taxon>
        <taxon>Lysinibacillus</taxon>
    </lineage>
</organism>
<dbReference type="Gene3D" id="3.40.50.150">
    <property type="entry name" value="Vaccinia Virus protein VP39"/>
    <property type="match status" value="1"/>
</dbReference>
<dbReference type="PANTHER" id="PTHR40036:SF1">
    <property type="entry name" value="MACROCIN O-METHYLTRANSFERASE"/>
    <property type="match status" value="1"/>
</dbReference>
<dbReference type="Pfam" id="PF05711">
    <property type="entry name" value="TylF"/>
    <property type="match status" value="1"/>
</dbReference>
<comment type="caution">
    <text evidence="1">The sequence shown here is derived from an EMBL/GenBank/DDBJ whole genome shotgun (WGS) entry which is preliminary data.</text>
</comment>
<evidence type="ECO:0000313" key="2">
    <source>
        <dbReference type="Proteomes" id="UP001478862"/>
    </source>
</evidence>
<accession>A0ABV1N016</accession>
<dbReference type="InterPro" id="IPR029063">
    <property type="entry name" value="SAM-dependent_MTases_sf"/>
</dbReference>
<name>A0ABV1N016_9BACI</name>
<keyword evidence="2" id="KW-1185">Reference proteome</keyword>
<protein>
    <submittedName>
        <fullName evidence="1">TylF/MycF/NovP-related O-methyltransferase</fullName>
        <ecNumber evidence="1">2.1.1.-</ecNumber>
    </submittedName>
</protein>
<dbReference type="Proteomes" id="UP001478862">
    <property type="component" value="Unassembled WGS sequence"/>
</dbReference>
<dbReference type="SUPFAM" id="SSF53335">
    <property type="entry name" value="S-adenosyl-L-methionine-dependent methyltransferases"/>
    <property type="match status" value="1"/>
</dbReference>
<dbReference type="EC" id="2.1.1.-" evidence="1"/>
<dbReference type="PANTHER" id="PTHR40036">
    <property type="entry name" value="MACROCIN O-METHYLTRANSFERASE"/>
    <property type="match status" value="1"/>
</dbReference>
<sequence>MIFNYDENNAFEYENGFMLTSETYRLGNILSHFELYKMIIDKPGSVVELGVFKGNSLIQFATFRELLENENSRKIIGFDIFGEFPESKAFSSDEKFVSNWNELFKGEIPTEKDLQSSLDHKGVKNVELVKGNILETLPEYLKENPHLKISLLHIDTDVYEPSKLALELLFDCVVPGGLIVLDDYGTVEGETKAVDEFFANKNYEIKKFPFSHTKPSFIIK</sequence>
<gene>
    <name evidence="1" type="ORF">ABNX05_19600</name>
</gene>
<reference evidence="1 2" key="1">
    <citation type="submission" date="2024-06" db="EMBL/GenBank/DDBJ databases">
        <title>Lysinibacillus zambalefons sp. nov., a Novel Firmicute Isolated from the Poon Bato Zambales Hyperalkaline Spring.</title>
        <authorList>
            <person name="Aja J.A."/>
            <person name="Lazaro J.E.H."/>
            <person name="Llorin L.D."/>
            <person name="Lim K.R."/>
            <person name="Teodosio J."/>
            <person name="Dalisay D.S."/>
        </authorList>
    </citation>
    <scope>NUCLEOTIDE SEQUENCE [LARGE SCALE GENOMIC DNA]</scope>
    <source>
        <strain evidence="1 2">M3</strain>
    </source>
</reference>
<proteinExistence type="predicted"/>
<dbReference type="EMBL" id="JBEGDG010000018">
    <property type="protein sequence ID" value="MEQ6356838.1"/>
    <property type="molecule type" value="Genomic_DNA"/>
</dbReference>
<dbReference type="GO" id="GO:0008168">
    <property type="term" value="F:methyltransferase activity"/>
    <property type="evidence" value="ECO:0007669"/>
    <property type="project" value="UniProtKB-KW"/>
</dbReference>